<protein>
    <submittedName>
        <fullName evidence="7">Cytochrome c</fullName>
    </submittedName>
</protein>
<keyword evidence="3 4" id="KW-0408">Iron</keyword>
<dbReference type="Gene3D" id="1.10.760.10">
    <property type="entry name" value="Cytochrome c-like domain"/>
    <property type="match status" value="1"/>
</dbReference>
<dbReference type="PANTHER" id="PTHR35008:SF4">
    <property type="entry name" value="BLL4482 PROTEIN"/>
    <property type="match status" value="1"/>
</dbReference>
<evidence type="ECO:0000313" key="8">
    <source>
        <dbReference type="Proteomes" id="UP000652567"/>
    </source>
</evidence>
<feature type="signal peptide" evidence="5">
    <location>
        <begin position="1"/>
        <end position="29"/>
    </location>
</feature>
<name>A0A928YU46_9GAMM</name>
<evidence type="ECO:0000256" key="3">
    <source>
        <dbReference type="ARBA" id="ARBA00023004"/>
    </source>
</evidence>
<dbReference type="EMBL" id="PRDL01000001">
    <property type="protein sequence ID" value="MBE8718256.1"/>
    <property type="molecule type" value="Genomic_DNA"/>
</dbReference>
<reference evidence="7" key="1">
    <citation type="submission" date="2018-07" db="EMBL/GenBank/DDBJ databases">
        <title>Genome assembly of strain Ka43.</title>
        <authorList>
            <person name="Kukolya J."/>
            <person name="Nagy I."/>
            <person name="Horvath B."/>
            <person name="Toth A."/>
        </authorList>
    </citation>
    <scope>NUCLEOTIDE SEQUENCE</scope>
    <source>
        <strain evidence="7">KB43</strain>
    </source>
</reference>
<evidence type="ECO:0000256" key="2">
    <source>
        <dbReference type="ARBA" id="ARBA00022723"/>
    </source>
</evidence>
<dbReference type="GO" id="GO:0009055">
    <property type="term" value="F:electron transfer activity"/>
    <property type="evidence" value="ECO:0007669"/>
    <property type="project" value="InterPro"/>
</dbReference>
<keyword evidence="2 4" id="KW-0479">Metal-binding</keyword>
<evidence type="ECO:0000259" key="6">
    <source>
        <dbReference type="PROSITE" id="PS51007"/>
    </source>
</evidence>
<comment type="caution">
    <text evidence="7">The sequence shown here is derived from an EMBL/GenBank/DDBJ whole genome shotgun (WGS) entry which is preliminary data.</text>
</comment>
<evidence type="ECO:0000256" key="5">
    <source>
        <dbReference type="SAM" id="SignalP"/>
    </source>
</evidence>
<dbReference type="GO" id="GO:0046872">
    <property type="term" value="F:metal ion binding"/>
    <property type="evidence" value="ECO:0007669"/>
    <property type="project" value="UniProtKB-KW"/>
</dbReference>
<evidence type="ECO:0000256" key="4">
    <source>
        <dbReference type="PROSITE-ProRule" id="PRU00433"/>
    </source>
</evidence>
<dbReference type="InterPro" id="IPR009056">
    <property type="entry name" value="Cyt_c-like_dom"/>
</dbReference>
<dbReference type="RefSeq" id="WP_193910666.1">
    <property type="nucleotide sequence ID" value="NZ_PRDL01000001.1"/>
</dbReference>
<dbReference type="PANTHER" id="PTHR35008">
    <property type="entry name" value="BLL4482 PROTEIN-RELATED"/>
    <property type="match status" value="1"/>
</dbReference>
<dbReference type="Proteomes" id="UP000652567">
    <property type="component" value="Unassembled WGS sequence"/>
</dbReference>
<feature type="domain" description="Cytochrome c" evidence="6">
    <location>
        <begin position="30"/>
        <end position="119"/>
    </location>
</feature>
<dbReference type="SUPFAM" id="SSF46626">
    <property type="entry name" value="Cytochrome c"/>
    <property type="match status" value="1"/>
</dbReference>
<proteinExistence type="predicted"/>
<evidence type="ECO:0000256" key="1">
    <source>
        <dbReference type="ARBA" id="ARBA00022617"/>
    </source>
</evidence>
<accession>A0A928YU46</accession>
<sequence>MPLLRRVFNQCNRSVVLLAMVLPAAHSLADDVTAGKAVYQKNCQACHQPTGAGIKGAFPPLADNPNIKDNPEHIANSILKGQSGHITVNGDSYNGMMPPLAHLSDENIADVVAFILAEWNESKTTLSAADIKALR</sequence>
<dbReference type="PROSITE" id="PS51007">
    <property type="entry name" value="CYTC"/>
    <property type="match status" value="1"/>
</dbReference>
<keyword evidence="5" id="KW-0732">Signal</keyword>
<dbReference type="Pfam" id="PF00034">
    <property type="entry name" value="Cytochrom_C"/>
    <property type="match status" value="1"/>
</dbReference>
<dbReference type="AlphaFoldDB" id="A0A928YU46"/>
<organism evidence="7 8">
    <name type="scientific">Cellvibrio polysaccharolyticus</name>
    <dbReference type="NCBI Taxonomy" id="2082724"/>
    <lineage>
        <taxon>Bacteria</taxon>
        <taxon>Pseudomonadati</taxon>
        <taxon>Pseudomonadota</taxon>
        <taxon>Gammaproteobacteria</taxon>
        <taxon>Cellvibrionales</taxon>
        <taxon>Cellvibrionaceae</taxon>
        <taxon>Cellvibrio</taxon>
    </lineage>
</organism>
<keyword evidence="8" id="KW-1185">Reference proteome</keyword>
<dbReference type="GO" id="GO:0020037">
    <property type="term" value="F:heme binding"/>
    <property type="evidence" value="ECO:0007669"/>
    <property type="project" value="InterPro"/>
</dbReference>
<evidence type="ECO:0000313" key="7">
    <source>
        <dbReference type="EMBL" id="MBE8718256.1"/>
    </source>
</evidence>
<dbReference type="InterPro" id="IPR051459">
    <property type="entry name" value="Cytochrome_c-type_DH"/>
</dbReference>
<gene>
    <name evidence="7" type="ORF">C4F51_13760</name>
</gene>
<keyword evidence="1 4" id="KW-0349">Heme</keyword>
<dbReference type="InterPro" id="IPR036909">
    <property type="entry name" value="Cyt_c-like_dom_sf"/>
</dbReference>
<feature type="chain" id="PRO_5038049336" evidence="5">
    <location>
        <begin position="30"/>
        <end position="135"/>
    </location>
</feature>